<evidence type="ECO:0000256" key="2">
    <source>
        <dbReference type="ARBA" id="ARBA00007553"/>
    </source>
</evidence>
<accession>A0A0U5L294</accession>
<comment type="catalytic activity">
    <reaction evidence="1">
        <text>Hydrolyzes the link between N-acetylmuramoyl residues and L-amino acid residues in certain cell-wall glycopeptides.</text>
        <dbReference type="EC" id="3.5.1.28"/>
    </reaction>
</comment>
<dbReference type="PANTHER" id="PTHR30417">
    <property type="entry name" value="N-ACETYLMURAMOYL-L-ALANINE AMIDASE AMID"/>
    <property type="match status" value="1"/>
</dbReference>
<comment type="similarity">
    <text evidence="2">Belongs to the N-acetylmuramoyl-L-alanine amidase 2 family.</text>
</comment>
<dbReference type="SUPFAM" id="SSF47090">
    <property type="entry name" value="PGBD-like"/>
    <property type="match status" value="1"/>
</dbReference>
<dbReference type="PATRIC" id="fig|1619313.3.peg.1306"/>
<dbReference type="GO" id="GO:0009253">
    <property type="term" value="P:peptidoglycan catabolic process"/>
    <property type="evidence" value="ECO:0007669"/>
    <property type="project" value="InterPro"/>
</dbReference>
<keyword evidence="5" id="KW-0961">Cell wall biogenesis/degradation</keyword>
<evidence type="ECO:0000313" key="8">
    <source>
        <dbReference type="Proteomes" id="UP000059419"/>
    </source>
</evidence>
<dbReference type="GO" id="GO:0008745">
    <property type="term" value="F:N-acetylmuramoyl-L-alanine amidase activity"/>
    <property type="evidence" value="ECO:0007669"/>
    <property type="project" value="UniProtKB-EC"/>
</dbReference>
<dbReference type="InterPro" id="IPR036366">
    <property type="entry name" value="PGBDSf"/>
</dbReference>
<evidence type="ECO:0000256" key="3">
    <source>
        <dbReference type="ARBA" id="ARBA00011901"/>
    </source>
</evidence>
<dbReference type="SMART" id="SM00644">
    <property type="entry name" value="Ami_2"/>
    <property type="match status" value="1"/>
</dbReference>
<dbReference type="EC" id="3.5.1.28" evidence="3"/>
<evidence type="ECO:0000313" key="7">
    <source>
        <dbReference type="EMBL" id="CUU23496.1"/>
    </source>
</evidence>
<dbReference type="InterPro" id="IPR036365">
    <property type="entry name" value="PGBD-like_sf"/>
</dbReference>
<feature type="domain" description="N-acetylmuramoyl-L-alanine amidase" evidence="6">
    <location>
        <begin position="33"/>
        <end position="176"/>
    </location>
</feature>
<dbReference type="Pfam" id="PF01510">
    <property type="entry name" value="Amidase_2"/>
    <property type="match status" value="1"/>
</dbReference>
<dbReference type="AlphaFoldDB" id="A0A0U5L294"/>
<dbReference type="Gene3D" id="1.10.101.10">
    <property type="entry name" value="PGBD-like superfamily/PGBD"/>
    <property type="match status" value="1"/>
</dbReference>
<protein>
    <recommendedName>
        <fullName evidence="3">N-acetylmuramoyl-L-alanine amidase</fullName>
        <ecNumber evidence="3">3.5.1.28</ecNumber>
    </recommendedName>
</protein>
<dbReference type="GO" id="GO:0019867">
    <property type="term" value="C:outer membrane"/>
    <property type="evidence" value="ECO:0007669"/>
    <property type="project" value="TreeGrafter"/>
</dbReference>
<sequence>MRIRCLLLALFALAGCQNGHYEARDGYAVDKTHPALGARPRVKVVVLHYTAEDLPSSLATLTDREVSAHYLIPAHPSRWRGQPAVWQLVPESQLAWHAGPSFWRGATRLNDTSIGIELVNPGYRRTPGGLVWQPYTPQQIAALTPLLRDIVQRYGILPVNIVGHSDVAPQRKQDPGPLFPWQPLASLGLGAWPAAERVAALRQGIRDDDPALTQRLLNALARYGYGLPETLTARQQQKVIAAFQMHFRPADYRGIADAETLAIAEALLEKYGEAE</sequence>
<proteinExistence type="inferred from homology"/>
<dbReference type="OrthoDB" id="9794842at2"/>
<keyword evidence="8" id="KW-1185">Reference proteome</keyword>
<dbReference type="GO" id="GO:0009254">
    <property type="term" value="P:peptidoglycan turnover"/>
    <property type="evidence" value="ECO:0007669"/>
    <property type="project" value="TreeGrafter"/>
</dbReference>
<dbReference type="InterPro" id="IPR036505">
    <property type="entry name" value="Amidase/PGRP_sf"/>
</dbReference>
<evidence type="ECO:0000259" key="6">
    <source>
        <dbReference type="SMART" id="SM00644"/>
    </source>
</evidence>
<gene>
    <name evidence="7" type="primary">amiD</name>
    <name evidence="7" type="ORF">EM595_1262</name>
</gene>
<reference evidence="8" key="1">
    <citation type="submission" date="2015-11" db="EMBL/GenBank/DDBJ databases">
        <authorList>
            <person name="Blom J."/>
        </authorList>
    </citation>
    <scope>NUCLEOTIDE SEQUENCE [LARGE SCALE GENOMIC DNA]</scope>
</reference>
<dbReference type="RefSeq" id="WP_067429151.1">
    <property type="nucleotide sequence ID" value="NZ_JAOSHQ010000001.1"/>
</dbReference>
<dbReference type="SUPFAM" id="SSF55846">
    <property type="entry name" value="N-acetylmuramoyl-L-alanine amidase-like"/>
    <property type="match status" value="1"/>
</dbReference>
<dbReference type="InterPro" id="IPR002502">
    <property type="entry name" value="Amidase_domain"/>
</dbReference>
<evidence type="ECO:0000256" key="4">
    <source>
        <dbReference type="ARBA" id="ARBA00022801"/>
    </source>
</evidence>
<dbReference type="Gene3D" id="3.40.80.10">
    <property type="entry name" value="Peptidoglycan recognition protein-like"/>
    <property type="match status" value="1"/>
</dbReference>
<evidence type="ECO:0000256" key="1">
    <source>
        <dbReference type="ARBA" id="ARBA00001561"/>
    </source>
</evidence>
<dbReference type="InterPro" id="IPR051206">
    <property type="entry name" value="NAMLAA_amidase_2"/>
</dbReference>
<dbReference type="STRING" id="1619313.EM595_1262"/>
<evidence type="ECO:0000256" key="5">
    <source>
        <dbReference type="ARBA" id="ARBA00023316"/>
    </source>
</evidence>
<dbReference type="EMBL" id="LN907827">
    <property type="protein sequence ID" value="CUU23496.1"/>
    <property type="molecule type" value="Genomic_DNA"/>
</dbReference>
<keyword evidence="4 7" id="KW-0378">Hydrolase</keyword>
<dbReference type="GO" id="GO:0071555">
    <property type="term" value="P:cell wall organization"/>
    <property type="evidence" value="ECO:0007669"/>
    <property type="project" value="UniProtKB-KW"/>
</dbReference>
<dbReference type="PROSITE" id="PS51257">
    <property type="entry name" value="PROKAR_LIPOPROTEIN"/>
    <property type="match status" value="1"/>
</dbReference>
<dbReference type="CDD" id="cd06583">
    <property type="entry name" value="PGRP"/>
    <property type="match status" value="1"/>
</dbReference>
<dbReference type="PANTHER" id="PTHR30417:SF1">
    <property type="entry name" value="N-ACETYLMURAMOYL-L-ALANINE AMIDASE AMID"/>
    <property type="match status" value="1"/>
</dbReference>
<organism evidence="7 8">
    <name type="scientific">Duffyella gerundensis</name>
    <dbReference type="NCBI Taxonomy" id="1619313"/>
    <lineage>
        <taxon>Bacteria</taxon>
        <taxon>Pseudomonadati</taxon>
        <taxon>Pseudomonadota</taxon>
        <taxon>Gammaproteobacteria</taxon>
        <taxon>Enterobacterales</taxon>
        <taxon>Erwiniaceae</taxon>
        <taxon>Duffyella</taxon>
    </lineage>
</organism>
<dbReference type="Proteomes" id="UP000059419">
    <property type="component" value="Chromosome 1"/>
</dbReference>
<dbReference type="FunFam" id="3.40.80.10:FF:000003">
    <property type="entry name" value="N-acetylmuramoyl-L-alanine amidase"/>
    <property type="match status" value="1"/>
</dbReference>
<name>A0A0U5L294_9GAMM</name>
<dbReference type="KEGG" id="ege:EM595_1262"/>